<keyword evidence="8 10" id="KW-0472">Membrane</keyword>
<dbReference type="InterPro" id="IPR027005">
    <property type="entry name" value="PMT-like"/>
</dbReference>
<name>A0A1F8F8F9_9BACT</name>
<feature type="transmembrane region" description="Helical" evidence="10">
    <location>
        <begin position="112"/>
        <end position="131"/>
    </location>
</feature>
<evidence type="ECO:0000313" key="13">
    <source>
        <dbReference type="EMBL" id="OGN09437.1"/>
    </source>
</evidence>
<organism evidence="13 14">
    <name type="scientific">Candidatus Yanofskybacteria bacterium RIFCSPHIGHO2_02_FULL_41_11</name>
    <dbReference type="NCBI Taxonomy" id="1802675"/>
    <lineage>
        <taxon>Bacteria</taxon>
        <taxon>Candidatus Yanofskyibacteriota</taxon>
    </lineage>
</organism>
<feature type="transmembrane region" description="Helical" evidence="10">
    <location>
        <begin position="138"/>
        <end position="157"/>
    </location>
</feature>
<dbReference type="PANTHER" id="PTHR10050">
    <property type="entry name" value="DOLICHYL-PHOSPHATE-MANNOSE--PROTEIN MANNOSYLTRANSFERASE"/>
    <property type="match status" value="1"/>
</dbReference>
<comment type="pathway">
    <text evidence="2 10">Protein modification; protein glycosylation.</text>
</comment>
<evidence type="ECO:0000313" key="14">
    <source>
        <dbReference type="Proteomes" id="UP000177167"/>
    </source>
</evidence>
<protein>
    <recommendedName>
        <fullName evidence="9 10">Polyprenol-phosphate-mannose--protein mannosyltransferase</fullName>
        <ecNumber evidence="10">2.4.1.-</ecNumber>
    </recommendedName>
</protein>
<evidence type="ECO:0000256" key="6">
    <source>
        <dbReference type="ARBA" id="ARBA00022692"/>
    </source>
</evidence>
<keyword evidence="7 10" id="KW-1133">Transmembrane helix</keyword>
<evidence type="ECO:0000256" key="5">
    <source>
        <dbReference type="ARBA" id="ARBA00022679"/>
    </source>
</evidence>
<accession>A0A1F8F8F9</accession>
<evidence type="ECO:0000256" key="4">
    <source>
        <dbReference type="ARBA" id="ARBA00022676"/>
    </source>
</evidence>
<feature type="transmembrane region" description="Helical" evidence="10">
    <location>
        <begin position="400"/>
        <end position="420"/>
    </location>
</feature>
<evidence type="ECO:0000259" key="11">
    <source>
        <dbReference type="Pfam" id="PF02366"/>
    </source>
</evidence>
<dbReference type="GO" id="GO:0005886">
    <property type="term" value="C:plasma membrane"/>
    <property type="evidence" value="ECO:0007669"/>
    <property type="project" value="UniProtKB-SubCell"/>
</dbReference>
<dbReference type="UniPathway" id="UPA00378"/>
<gene>
    <name evidence="13" type="ORF">A3J46_01380</name>
</gene>
<feature type="transmembrane region" description="Helical" evidence="10">
    <location>
        <begin position="371"/>
        <end position="388"/>
    </location>
</feature>
<feature type="transmembrane region" description="Helical" evidence="10">
    <location>
        <begin position="191"/>
        <end position="218"/>
    </location>
</feature>
<evidence type="ECO:0000256" key="7">
    <source>
        <dbReference type="ARBA" id="ARBA00022989"/>
    </source>
</evidence>
<keyword evidence="10" id="KW-1003">Cell membrane</keyword>
<evidence type="ECO:0000256" key="1">
    <source>
        <dbReference type="ARBA" id="ARBA00004127"/>
    </source>
</evidence>
<dbReference type="Proteomes" id="UP000177167">
    <property type="component" value="Unassembled WGS sequence"/>
</dbReference>
<feature type="transmembrane region" description="Helical" evidence="10">
    <location>
        <begin position="86"/>
        <end position="106"/>
    </location>
</feature>
<dbReference type="AlphaFoldDB" id="A0A1F8F8F9"/>
<feature type="domain" description="Protein O-mannosyl-transferase C-terminal four TM" evidence="12">
    <location>
        <begin position="288"/>
        <end position="484"/>
    </location>
</feature>
<evidence type="ECO:0000256" key="9">
    <source>
        <dbReference type="ARBA" id="ARBA00093617"/>
    </source>
</evidence>
<sequence>MKKQLLIILTLSIGVHFMFFGNPNETVFDEVHFGKFISAYYTGEYYFDIHPPLGKLAIAGFVKIVDFRPEYNFTEIGKEFPDKKYLALRLLPTIAGTLLPLIIYLLILELGISHMAAFTGALLIIFDNALLTQSRLILLDPFLLLFGFTSLLFYFRYRRQSQPQHSHILTLPIRSFMRRKENMRMLWNSNLFLMAVFAGLAISIKWTGLSFVALPIAIESYEKFKTLLTNQSYDRFVSSVLNLAKFASFFFISLVIYFSIFALHFALLPKPGPGDAFMKPDFREQNIVKNIWNLNIEMYKSNQRITASHPYSSQFYTWPFMARPIYYWVKDTARIYFMGNPVIWWTSSAAVLAGLWLIAREVWDMIKTKKLFTSRYSLVVILLGGYWLNLLPFVGVKRVMFLYHYLTALIFAIIMLVYLIDKNLFDPNIRPSSVEAFRANKNSRKIFTGIIIAAIAVFIFFAPLSYGLPLSSKAYGARVWFASWR</sequence>
<dbReference type="Pfam" id="PF16192">
    <property type="entry name" value="PMT_4TMC"/>
    <property type="match status" value="1"/>
</dbReference>
<evidence type="ECO:0000256" key="3">
    <source>
        <dbReference type="ARBA" id="ARBA00007222"/>
    </source>
</evidence>
<evidence type="ECO:0000256" key="8">
    <source>
        <dbReference type="ARBA" id="ARBA00023136"/>
    </source>
</evidence>
<dbReference type="InterPro" id="IPR032421">
    <property type="entry name" value="PMT_4TMC"/>
</dbReference>
<dbReference type="GO" id="GO:0004169">
    <property type="term" value="F:dolichyl-phosphate-mannose-protein mannosyltransferase activity"/>
    <property type="evidence" value="ECO:0007669"/>
    <property type="project" value="UniProtKB-UniRule"/>
</dbReference>
<dbReference type="InterPro" id="IPR003342">
    <property type="entry name" value="ArnT-like_N"/>
</dbReference>
<comment type="similarity">
    <text evidence="3 10">Belongs to the glycosyltransferase 39 family.</text>
</comment>
<evidence type="ECO:0000259" key="12">
    <source>
        <dbReference type="Pfam" id="PF16192"/>
    </source>
</evidence>
<feature type="transmembrane region" description="Helical" evidence="10">
    <location>
        <begin position="239"/>
        <end position="267"/>
    </location>
</feature>
<keyword evidence="6 10" id="KW-0812">Transmembrane</keyword>
<dbReference type="Pfam" id="PF02366">
    <property type="entry name" value="PMT"/>
    <property type="match status" value="1"/>
</dbReference>
<comment type="function">
    <text evidence="10">Protein O-mannosyltransferase that catalyzes the transfer of a single mannose residue from a polyprenol phospho-mannosyl lipidic donor to the hydroxyl group of selected serine and threonine residues in acceptor proteins.</text>
</comment>
<dbReference type="GO" id="GO:0012505">
    <property type="term" value="C:endomembrane system"/>
    <property type="evidence" value="ECO:0007669"/>
    <property type="project" value="UniProtKB-SubCell"/>
</dbReference>
<keyword evidence="4 10" id="KW-0328">Glycosyltransferase</keyword>
<feature type="transmembrane region" description="Helical" evidence="10">
    <location>
        <begin position="342"/>
        <end position="359"/>
    </location>
</feature>
<comment type="caution">
    <text evidence="13">The sequence shown here is derived from an EMBL/GenBank/DDBJ whole genome shotgun (WGS) entry which is preliminary data.</text>
</comment>
<dbReference type="EC" id="2.4.1.-" evidence="10"/>
<proteinExistence type="inferred from homology"/>
<reference evidence="13 14" key="1">
    <citation type="journal article" date="2016" name="Nat. Commun.">
        <title>Thousands of microbial genomes shed light on interconnected biogeochemical processes in an aquifer system.</title>
        <authorList>
            <person name="Anantharaman K."/>
            <person name="Brown C.T."/>
            <person name="Hug L.A."/>
            <person name="Sharon I."/>
            <person name="Castelle C.J."/>
            <person name="Probst A.J."/>
            <person name="Thomas B.C."/>
            <person name="Singh A."/>
            <person name="Wilkins M.J."/>
            <person name="Karaoz U."/>
            <person name="Brodie E.L."/>
            <person name="Williams K.H."/>
            <person name="Hubbard S.S."/>
            <person name="Banfield J.F."/>
        </authorList>
    </citation>
    <scope>NUCLEOTIDE SEQUENCE [LARGE SCALE GENOMIC DNA]</scope>
</reference>
<feature type="transmembrane region" description="Helical" evidence="10">
    <location>
        <begin position="446"/>
        <end position="466"/>
    </location>
</feature>
<evidence type="ECO:0000256" key="10">
    <source>
        <dbReference type="RuleBase" id="RU367007"/>
    </source>
</evidence>
<evidence type="ECO:0000256" key="2">
    <source>
        <dbReference type="ARBA" id="ARBA00004922"/>
    </source>
</evidence>
<comment type="subcellular location">
    <subcellularLocation>
        <location evidence="10">Cell membrane</location>
    </subcellularLocation>
    <subcellularLocation>
        <location evidence="1">Endomembrane system</location>
        <topology evidence="1">Multi-pass membrane protein</topology>
    </subcellularLocation>
</comment>
<keyword evidence="5 10" id="KW-0808">Transferase</keyword>
<dbReference type="EMBL" id="MGJP01000036">
    <property type="protein sequence ID" value="OGN09437.1"/>
    <property type="molecule type" value="Genomic_DNA"/>
</dbReference>
<feature type="domain" description="ArnT-like N-terminal" evidence="11">
    <location>
        <begin position="8"/>
        <end position="268"/>
    </location>
</feature>